<gene>
    <name evidence="15" type="ORF">CLUMA_CG010007</name>
</gene>
<dbReference type="Gene3D" id="2.60.120.620">
    <property type="entry name" value="q2cbj1_9rhob like domain"/>
    <property type="match status" value="2"/>
</dbReference>
<dbReference type="InterPro" id="IPR011990">
    <property type="entry name" value="TPR-like_helical_dom_sf"/>
</dbReference>
<dbReference type="Proteomes" id="UP000183832">
    <property type="component" value="Unassembled WGS sequence"/>
</dbReference>
<keyword evidence="7" id="KW-0256">Endoplasmic reticulum</keyword>
<keyword evidence="13" id="KW-0732">Signal</keyword>
<evidence type="ECO:0000256" key="2">
    <source>
        <dbReference type="ARBA" id="ARBA00002035"/>
    </source>
</evidence>
<comment type="function">
    <text evidence="2">Catalyzes the post-translational formation of 4-hydroxyproline in -Xaa-Pro-Gly- sequences in collagens and other proteins.</text>
</comment>
<dbReference type="InterPro" id="IPR044862">
    <property type="entry name" value="Pro_4_hyd_alph_FE2OG_OXY"/>
</dbReference>
<dbReference type="InterPro" id="IPR013547">
    <property type="entry name" value="P4H_N"/>
</dbReference>
<evidence type="ECO:0000256" key="5">
    <source>
        <dbReference type="ARBA" id="ARBA00012269"/>
    </source>
</evidence>
<evidence type="ECO:0000256" key="1">
    <source>
        <dbReference type="ARBA" id="ARBA00001961"/>
    </source>
</evidence>
<dbReference type="Pfam" id="PF08336">
    <property type="entry name" value="P4Ha_N"/>
    <property type="match status" value="2"/>
</dbReference>
<dbReference type="GO" id="GO:0005788">
    <property type="term" value="C:endoplasmic reticulum lumen"/>
    <property type="evidence" value="ECO:0007669"/>
    <property type="project" value="UniProtKB-SubCell"/>
</dbReference>
<protein>
    <recommendedName>
        <fullName evidence="5">procollagen-proline 4-dioxygenase</fullName>
        <ecNumber evidence="5">1.14.11.2</ecNumber>
    </recommendedName>
</protein>
<sequence length="1036" mass="118836">MKILLLLNLFTIILFKHFNCEIFSAIDELEYLAESEKYILHELGVIRDRLNDSYITEKFIAWLDEVRKRDKEDVMTYITNPLNAFLMIKRTTSDTKLITKKYPEESKDFLENIKDLQPTADDLSGAVEGLLRLQYIYKLKSVDFANGVIDGVKTRPALSPHDLFVIGDEAYKLKGKDYFVEEYLVLAYDKVLKGLDPLKEVNVDALLLRMSDVYNRTGDFEFAIHTIDEVIKRNPTVDIFPVVRRKMVADLEKYGNSILIQQEDPFKEDFVKDRTWTNKKEEMIFSQTCRGKNTKSPKEMAELKCRYVSNTPYVKLFRFKLEEANSDPYIVLFLDVVTDNEIFHLIENSKSNFARATTYDASGHRRTSKTRIAKSSWHYDHQNEIVKKISQRIEHMTGLSMTTSEGLQIQNYGIGGHYVPHWDHQIQEAVQYDDGLGNRVATTLIYFTDVEKGGYTVFPYLKVRIPAVKGSAAFWYNLKENGQGDYRTRHAGCPVLIGSKWVANKWIREAVLVSFLSRSNCEIFSAIDELENLAVSEKTILGEIANFTKSLNDSKINKKIAAWQNEYKLVEKDVLAYITNPLNAFLMVKRTTSDVELITKHYKKSSTNVLEKIKDLQPTADDLSGAVEGLMRLQYIYKLKSEDFANGIIDGIKTRSPLAPHDLYVIGDEAAKIEGSSYFAKEYLELTFKRVKAGLDPLKEVNVEHLLLRLYDVYSGTGDFEKGHSFLDELLARSPGVATEKNIEVAVHRSENRARQSLLTTELDPFSDYYNRSSKWTSDKEKIVYSQVCRGNLTKTNAEIAQLKCRYVSKSAFSKLARFKIEEANLHPYIVVFHDVLSDDEIEFLKVSAKPNVHRAGTLSTTLDVKKTSSRVAKLSWLPDEKDEIINRISQRVEDMTGLTMSTSEMLQVQNYGIGGHYVPHWDHTVKGQKAFSTNGNRIATTLFYLTDVPKGGYTIFIYLKVRVSAVKGSAVFWYNIRDDGQGDYRTRHAACPVLIGTKWVANKWIKEYGQEFRRPCPPGEFKEVFERDIYIPFLD</sequence>
<dbReference type="PANTHER" id="PTHR10869:SF244">
    <property type="entry name" value="PROLYL 4-HYDROXYLASE SUBUNIT ALPHA-2"/>
    <property type="match status" value="1"/>
</dbReference>
<dbReference type="InterPro" id="IPR005123">
    <property type="entry name" value="Oxoglu/Fe-dep_dioxygenase_dom"/>
</dbReference>
<dbReference type="InterPro" id="IPR045054">
    <property type="entry name" value="P4HA-like"/>
</dbReference>
<proteinExistence type="inferred from homology"/>
<evidence type="ECO:0000256" key="11">
    <source>
        <dbReference type="ARBA" id="ARBA00023004"/>
    </source>
</evidence>
<name>A0A1J1I908_9DIPT</name>
<evidence type="ECO:0000256" key="8">
    <source>
        <dbReference type="ARBA" id="ARBA00022896"/>
    </source>
</evidence>
<comment type="subcellular location">
    <subcellularLocation>
        <location evidence="3">Endoplasmic reticulum lumen</location>
    </subcellularLocation>
</comment>
<evidence type="ECO:0000313" key="15">
    <source>
        <dbReference type="EMBL" id="CRK96752.1"/>
    </source>
</evidence>
<evidence type="ECO:0000313" key="16">
    <source>
        <dbReference type="Proteomes" id="UP000183832"/>
    </source>
</evidence>
<dbReference type="GO" id="GO:0004656">
    <property type="term" value="F:procollagen-proline 4-dioxygenase activity"/>
    <property type="evidence" value="ECO:0007669"/>
    <property type="project" value="UniProtKB-EC"/>
</dbReference>
<accession>A0A1J1I908</accession>
<feature type="chain" id="PRO_5009619118" description="procollagen-proline 4-dioxygenase" evidence="13">
    <location>
        <begin position="21"/>
        <end position="1036"/>
    </location>
</feature>
<dbReference type="EMBL" id="CVRI01000044">
    <property type="protein sequence ID" value="CRK96752.1"/>
    <property type="molecule type" value="Genomic_DNA"/>
</dbReference>
<dbReference type="OrthoDB" id="420380at2759"/>
<keyword evidence="10" id="KW-0560">Oxidoreductase</keyword>
<evidence type="ECO:0000256" key="6">
    <source>
        <dbReference type="ARBA" id="ARBA00022723"/>
    </source>
</evidence>
<evidence type="ECO:0000259" key="14">
    <source>
        <dbReference type="PROSITE" id="PS51471"/>
    </source>
</evidence>
<keyword evidence="16" id="KW-1185">Reference proteome</keyword>
<reference evidence="15 16" key="1">
    <citation type="submission" date="2015-04" db="EMBL/GenBank/DDBJ databases">
        <authorList>
            <person name="Syromyatnikov M.Y."/>
            <person name="Popov V.N."/>
        </authorList>
    </citation>
    <scope>NUCLEOTIDE SEQUENCE [LARGE SCALE GENOMIC DNA]</scope>
</reference>
<keyword evidence="6" id="KW-0479">Metal-binding</keyword>
<dbReference type="GO" id="GO:0031418">
    <property type="term" value="F:L-ascorbic acid binding"/>
    <property type="evidence" value="ECO:0007669"/>
    <property type="project" value="UniProtKB-KW"/>
</dbReference>
<dbReference type="STRING" id="568069.A0A1J1I908"/>
<comment type="similarity">
    <text evidence="4">Belongs to the P4HA family.</text>
</comment>
<dbReference type="EC" id="1.14.11.2" evidence="5"/>
<dbReference type="PROSITE" id="PS51471">
    <property type="entry name" value="FE2OG_OXY"/>
    <property type="match status" value="2"/>
</dbReference>
<evidence type="ECO:0000256" key="10">
    <source>
        <dbReference type="ARBA" id="ARBA00023002"/>
    </source>
</evidence>
<feature type="domain" description="Fe2OG dioxygenase" evidence="14">
    <location>
        <begin position="903"/>
        <end position="1008"/>
    </location>
</feature>
<dbReference type="PANTHER" id="PTHR10869">
    <property type="entry name" value="PROLYL 4-HYDROXYLASE ALPHA SUBUNIT"/>
    <property type="match status" value="1"/>
</dbReference>
<evidence type="ECO:0000256" key="9">
    <source>
        <dbReference type="ARBA" id="ARBA00022964"/>
    </source>
</evidence>
<feature type="domain" description="Fe2OG dioxygenase" evidence="14">
    <location>
        <begin position="403"/>
        <end position="509"/>
    </location>
</feature>
<dbReference type="InterPro" id="IPR006620">
    <property type="entry name" value="Pro_4_hyd_alph"/>
</dbReference>
<keyword evidence="9" id="KW-0223">Dioxygenase</keyword>
<dbReference type="Pfam" id="PF13640">
    <property type="entry name" value="2OG-FeII_Oxy_3"/>
    <property type="match status" value="2"/>
</dbReference>
<dbReference type="AlphaFoldDB" id="A0A1J1I908"/>
<evidence type="ECO:0000256" key="4">
    <source>
        <dbReference type="ARBA" id="ARBA00006511"/>
    </source>
</evidence>
<feature type="signal peptide" evidence="13">
    <location>
        <begin position="1"/>
        <end position="20"/>
    </location>
</feature>
<dbReference type="SMART" id="SM00702">
    <property type="entry name" value="P4Hc"/>
    <property type="match status" value="2"/>
</dbReference>
<dbReference type="FunFam" id="2.60.120.620:FF:000011">
    <property type="entry name" value="Prolyl alpha subunit"/>
    <property type="match status" value="2"/>
</dbReference>
<evidence type="ECO:0000256" key="7">
    <source>
        <dbReference type="ARBA" id="ARBA00022824"/>
    </source>
</evidence>
<keyword evidence="12" id="KW-0325">Glycoprotein</keyword>
<keyword evidence="8" id="KW-0847">Vitamin C</keyword>
<dbReference type="Gene3D" id="1.25.40.10">
    <property type="entry name" value="Tetratricopeptide repeat domain"/>
    <property type="match status" value="2"/>
</dbReference>
<keyword evidence="11" id="KW-0408">Iron</keyword>
<organism evidence="15 16">
    <name type="scientific">Clunio marinus</name>
    <dbReference type="NCBI Taxonomy" id="568069"/>
    <lineage>
        <taxon>Eukaryota</taxon>
        <taxon>Metazoa</taxon>
        <taxon>Ecdysozoa</taxon>
        <taxon>Arthropoda</taxon>
        <taxon>Hexapoda</taxon>
        <taxon>Insecta</taxon>
        <taxon>Pterygota</taxon>
        <taxon>Neoptera</taxon>
        <taxon>Endopterygota</taxon>
        <taxon>Diptera</taxon>
        <taxon>Nematocera</taxon>
        <taxon>Chironomoidea</taxon>
        <taxon>Chironomidae</taxon>
        <taxon>Clunio</taxon>
    </lineage>
</organism>
<dbReference type="Gene3D" id="6.10.140.1460">
    <property type="match status" value="2"/>
</dbReference>
<dbReference type="GO" id="GO:0005506">
    <property type="term" value="F:iron ion binding"/>
    <property type="evidence" value="ECO:0007669"/>
    <property type="project" value="InterPro"/>
</dbReference>
<evidence type="ECO:0000256" key="12">
    <source>
        <dbReference type="ARBA" id="ARBA00023180"/>
    </source>
</evidence>
<evidence type="ECO:0000256" key="3">
    <source>
        <dbReference type="ARBA" id="ARBA00004319"/>
    </source>
</evidence>
<evidence type="ECO:0000256" key="13">
    <source>
        <dbReference type="SAM" id="SignalP"/>
    </source>
</evidence>
<comment type="cofactor">
    <cofactor evidence="1">
        <name>L-ascorbate</name>
        <dbReference type="ChEBI" id="CHEBI:38290"/>
    </cofactor>
</comment>